<feature type="transmembrane region" description="Helical" evidence="1">
    <location>
        <begin position="190"/>
        <end position="205"/>
    </location>
</feature>
<feature type="transmembrane region" description="Helical" evidence="1">
    <location>
        <begin position="225"/>
        <end position="242"/>
    </location>
</feature>
<feature type="transmembrane region" description="Helical" evidence="1">
    <location>
        <begin position="37"/>
        <end position="58"/>
    </location>
</feature>
<feature type="transmembrane region" description="Helical" evidence="1">
    <location>
        <begin position="413"/>
        <end position="432"/>
    </location>
</feature>
<dbReference type="EMBL" id="AHEV01000003">
    <property type="protein sequence ID" value="EJR45444.1"/>
    <property type="molecule type" value="Genomic_DNA"/>
</dbReference>
<feature type="transmembrane region" description="Helical" evidence="1">
    <location>
        <begin position="353"/>
        <end position="378"/>
    </location>
</feature>
<dbReference type="Proteomes" id="UP000006976">
    <property type="component" value="Unassembled WGS sequence"/>
</dbReference>
<protein>
    <recommendedName>
        <fullName evidence="4">Oligosaccharide repeat unit polymerase</fullName>
    </recommendedName>
</protein>
<organism evidence="2 3">
    <name type="scientific">Bacillus mycoides</name>
    <dbReference type="NCBI Taxonomy" id="1405"/>
    <lineage>
        <taxon>Bacteria</taxon>
        <taxon>Bacillati</taxon>
        <taxon>Bacillota</taxon>
        <taxon>Bacilli</taxon>
        <taxon>Bacillales</taxon>
        <taxon>Bacillaceae</taxon>
        <taxon>Bacillus</taxon>
        <taxon>Bacillus cereus group</taxon>
    </lineage>
</organism>
<proteinExistence type="predicted"/>
<evidence type="ECO:0000313" key="2">
    <source>
        <dbReference type="EMBL" id="EJR45444.1"/>
    </source>
</evidence>
<gene>
    <name evidence="2" type="ORF">III_00282</name>
</gene>
<name>A0ABC9RBS5_BACMY</name>
<feature type="transmembrane region" description="Helical" evidence="1">
    <location>
        <begin position="167"/>
        <end position="184"/>
    </location>
</feature>
<feature type="transmembrane region" description="Helical" evidence="1">
    <location>
        <begin position="143"/>
        <end position="160"/>
    </location>
</feature>
<sequence length="443" mass="51302">MIQRNNILKYINVYLIFTIIYYFTGRYSWKIPSDLKLIFYFIIIIISINIGYILRTGIPRFNSNMRSKMDIKHKYDKILLSKNANRLFIVSCISIIFFQIMWVQTVLGKFDVFDAFSNIGQNYYERLEFSTGNDKVFSMQIRTLLWGLTLYAYPIGFYFFKQLTRKGKLLLFITIIVDVLVSLNMGISKNIGDITLIFILCMLIQKKYRFNTFGRLRKVNNKGKIILIVALFFSMFYIIQMVRDSATDISSSKAFNPYSSFADVRSSTFYDTIFGNSAITSLIDKIGAYVSHGYTGLAYALEIPFHNTYGLGFSRALIEYTDQYLGTSLQTQTYPAMIEQVYGWPNGIYWPSAFTWFASAVTFFGLPIIMMIYGWVLASAEKRFKKFQDVFSLALLTQLFIMGLYLPANAQIFQSRASLFGTIFVSIAYILTRRRIKRSEASK</sequence>
<evidence type="ECO:0000256" key="1">
    <source>
        <dbReference type="SAM" id="Phobius"/>
    </source>
</evidence>
<evidence type="ECO:0000313" key="3">
    <source>
        <dbReference type="Proteomes" id="UP000006976"/>
    </source>
</evidence>
<accession>A0ABC9RBS5</accession>
<dbReference type="AlphaFoldDB" id="A0ABC9RBS5"/>
<reference evidence="2 3" key="1">
    <citation type="submission" date="2012-04" db="EMBL/GenBank/DDBJ databases">
        <title>The Genome Sequence of Bacillus cereus VD078.</title>
        <authorList>
            <consortium name="The Broad Institute Genome Sequencing Platform"/>
            <consortium name="The Broad Institute Genome Sequencing Center for Infectious Disease"/>
            <person name="Feldgarden M."/>
            <person name="Van der Auwera G.A."/>
            <person name="Mahillon J."/>
            <person name="Duprez V."/>
            <person name="Timmery S."/>
            <person name="Mattelet C."/>
            <person name="Dierick K."/>
            <person name="Sun M."/>
            <person name="Yu Z."/>
            <person name="Zhu L."/>
            <person name="Hu X."/>
            <person name="Shank E.B."/>
            <person name="Swiecicka I."/>
            <person name="Hansen B.M."/>
            <person name="Andrup L."/>
            <person name="Young S.K."/>
            <person name="Zeng Q."/>
            <person name="Gargeya S."/>
            <person name="Fitzgerald M."/>
            <person name="Haas B."/>
            <person name="Abouelleil A."/>
            <person name="Alvarado L."/>
            <person name="Arachchi H.M."/>
            <person name="Berlin A."/>
            <person name="Chapman S.B."/>
            <person name="Goldberg J."/>
            <person name="Griggs A."/>
            <person name="Gujja S."/>
            <person name="Hansen M."/>
            <person name="Howarth C."/>
            <person name="Imamovic A."/>
            <person name="Larimer J."/>
            <person name="McCowen C."/>
            <person name="Montmayeur A."/>
            <person name="Murphy C."/>
            <person name="Neiman D."/>
            <person name="Pearson M."/>
            <person name="Priest M."/>
            <person name="Roberts A."/>
            <person name="Saif S."/>
            <person name="Shea T."/>
            <person name="Sisk P."/>
            <person name="Sykes S."/>
            <person name="Wortman J."/>
            <person name="Nusbaum C."/>
            <person name="Birren B."/>
        </authorList>
    </citation>
    <scope>NUCLEOTIDE SEQUENCE [LARGE SCALE GENOMIC DNA]</scope>
    <source>
        <strain evidence="2 3">VD078</strain>
    </source>
</reference>
<keyword evidence="1" id="KW-0812">Transmembrane</keyword>
<feature type="transmembrane region" description="Helical" evidence="1">
    <location>
        <begin position="7"/>
        <end position="25"/>
    </location>
</feature>
<keyword evidence="1" id="KW-0472">Membrane</keyword>
<evidence type="ECO:0008006" key="4">
    <source>
        <dbReference type="Google" id="ProtNLM"/>
    </source>
</evidence>
<feature type="transmembrane region" description="Helical" evidence="1">
    <location>
        <begin position="390"/>
        <end position="407"/>
    </location>
</feature>
<keyword evidence="1" id="KW-1133">Transmembrane helix</keyword>
<feature type="transmembrane region" description="Helical" evidence="1">
    <location>
        <begin position="87"/>
        <end position="107"/>
    </location>
</feature>
<comment type="caution">
    <text evidence="2">The sequence shown here is derived from an EMBL/GenBank/DDBJ whole genome shotgun (WGS) entry which is preliminary data.</text>
</comment>